<dbReference type="Pfam" id="PF00672">
    <property type="entry name" value="HAMP"/>
    <property type="match status" value="1"/>
</dbReference>
<dbReference type="PRINTS" id="PR00344">
    <property type="entry name" value="BCTRLSENSOR"/>
</dbReference>
<keyword evidence="9" id="KW-0547">Nucleotide-binding</keyword>
<dbReference type="InterPro" id="IPR003661">
    <property type="entry name" value="HisK_dim/P_dom"/>
</dbReference>
<evidence type="ECO:0000256" key="3">
    <source>
        <dbReference type="ARBA" id="ARBA00012438"/>
    </source>
</evidence>
<proteinExistence type="predicted"/>
<dbReference type="PANTHER" id="PTHR44936:SF5">
    <property type="entry name" value="SENSOR HISTIDINE KINASE ENVZ"/>
    <property type="match status" value="1"/>
</dbReference>
<dbReference type="InterPro" id="IPR004358">
    <property type="entry name" value="Sig_transdc_His_kin-like_C"/>
</dbReference>
<comment type="subcellular location">
    <subcellularLocation>
        <location evidence="2">Cell inner membrane</location>
        <topology evidence="2">Multi-pass membrane protein</topology>
    </subcellularLocation>
</comment>
<dbReference type="InterPro" id="IPR036890">
    <property type="entry name" value="HATPase_C_sf"/>
</dbReference>
<dbReference type="Gene3D" id="3.30.565.10">
    <property type="entry name" value="Histidine kinase-like ATPase, C-terminal domain"/>
    <property type="match status" value="1"/>
</dbReference>
<dbReference type="InterPro" id="IPR003660">
    <property type="entry name" value="HAMP_dom"/>
</dbReference>
<dbReference type="PROSITE" id="PS50885">
    <property type="entry name" value="HAMP"/>
    <property type="match status" value="1"/>
</dbReference>
<evidence type="ECO:0000256" key="8">
    <source>
        <dbReference type="ARBA" id="ARBA00022692"/>
    </source>
</evidence>
<dbReference type="OrthoDB" id="9804645at2"/>
<evidence type="ECO:0000256" key="10">
    <source>
        <dbReference type="ARBA" id="ARBA00022777"/>
    </source>
</evidence>
<dbReference type="AlphaFoldDB" id="A0A176YAJ5"/>
<dbReference type="InterPro" id="IPR036097">
    <property type="entry name" value="HisK_dim/P_sf"/>
</dbReference>
<dbReference type="CDD" id="cd06225">
    <property type="entry name" value="HAMP"/>
    <property type="match status" value="1"/>
</dbReference>
<keyword evidence="8 15" id="KW-0812">Transmembrane</keyword>
<dbReference type="EMBL" id="LUUB01000118">
    <property type="protein sequence ID" value="OAE99700.1"/>
    <property type="molecule type" value="Genomic_DNA"/>
</dbReference>
<reference evidence="18 19" key="1">
    <citation type="submission" date="2016-03" db="EMBL/GenBank/DDBJ databases">
        <title>Draft Genome Sequence of the Strain BR 10245 (Bradyrhizobium sp.) isolated from nodules of Centrolobium paraense.</title>
        <authorList>
            <person name="Simoes-Araujo J.L.Sr."/>
            <person name="Barauna A.C."/>
            <person name="Silva K."/>
            <person name="Zilli J.E."/>
        </authorList>
    </citation>
    <scope>NUCLEOTIDE SEQUENCE [LARGE SCALE GENOMIC DNA]</scope>
    <source>
        <strain evidence="18 19">BR 10245</strain>
    </source>
</reference>
<evidence type="ECO:0000256" key="4">
    <source>
        <dbReference type="ARBA" id="ARBA00022475"/>
    </source>
</evidence>
<evidence type="ECO:0000256" key="13">
    <source>
        <dbReference type="ARBA" id="ARBA00023012"/>
    </source>
</evidence>
<feature type="transmembrane region" description="Helical" evidence="15">
    <location>
        <begin position="20"/>
        <end position="41"/>
    </location>
</feature>
<evidence type="ECO:0000256" key="15">
    <source>
        <dbReference type="SAM" id="Phobius"/>
    </source>
</evidence>
<dbReference type="InterPro" id="IPR050980">
    <property type="entry name" value="2C_sensor_his_kinase"/>
</dbReference>
<comment type="catalytic activity">
    <reaction evidence="1">
        <text>ATP + protein L-histidine = ADP + protein N-phospho-L-histidine.</text>
        <dbReference type="EC" id="2.7.13.3"/>
    </reaction>
</comment>
<evidence type="ECO:0000256" key="2">
    <source>
        <dbReference type="ARBA" id="ARBA00004429"/>
    </source>
</evidence>
<dbReference type="GO" id="GO:0005524">
    <property type="term" value="F:ATP binding"/>
    <property type="evidence" value="ECO:0007669"/>
    <property type="project" value="UniProtKB-KW"/>
</dbReference>
<keyword evidence="12 15" id="KW-1133">Transmembrane helix</keyword>
<evidence type="ECO:0000256" key="1">
    <source>
        <dbReference type="ARBA" id="ARBA00000085"/>
    </source>
</evidence>
<feature type="domain" description="HAMP" evidence="17">
    <location>
        <begin position="175"/>
        <end position="227"/>
    </location>
</feature>
<evidence type="ECO:0000256" key="7">
    <source>
        <dbReference type="ARBA" id="ARBA00022679"/>
    </source>
</evidence>
<dbReference type="SUPFAM" id="SSF47384">
    <property type="entry name" value="Homodimeric domain of signal transducing histidine kinase"/>
    <property type="match status" value="1"/>
</dbReference>
<evidence type="ECO:0000259" key="17">
    <source>
        <dbReference type="PROSITE" id="PS50885"/>
    </source>
</evidence>
<dbReference type="Pfam" id="PF00512">
    <property type="entry name" value="HisKA"/>
    <property type="match status" value="1"/>
</dbReference>
<keyword evidence="14 15" id="KW-0472">Membrane</keyword>
<evidence type="ECO:0000256" key="14">
    <source>
        <dbReference type="ARBA" id="ARBA00023136"/>
    </source>
</evidence>
<dbReference type="SMART" id="SM00304">
    <property type="entry name" value="HAMP"/>
    <property type="match status" value="1"/>
</dbReference>
<accession>A0A176YAJ5</accession>
<keyword evidence="11" id="KW-0067">ATP-binding</keyword>
<sequence>MSRATDIIALFSLRRISGQIAALILVSLVLIHVLIAGYFLLNRPKLLTNRPMEQFELAARIIASTPRSERSIVLDNIHRTFPALKLQLREGSPESAAPPPGLSLTTIPSPLDGQVDILRGASSDDDRVWYYLPNNEVLEGTIGSPKLPPFVSGLWTSTLLFLVASVTLLGVWAGRALSSPLSAFARAAEDFSLSRSSAPLPETGPEEIRSTARALNRMRERITALMNDRTRMLAAISHDLRTPITRLRLRSEYIDDSTQRAQTLRDLDQMQSMLESVLSLLRSESAVKPTLVDLAALVQMVCEQFSDCGHAVTYQGPDRAAMTARPDEIIRAVGNLVENATRFGTEVTVALSIADDQIIIEVCDDGPGIPDESKSAMLEPFVRGEEARTMDETAGFGLGLSIAQAIATAHGGSLLLLDNKPSGLCARLLLSNARQDGQGSS</sequence>
<keyword evidence="5" id="KW-0997">Cell inner membrane</keyword>
<dbReference type="InterPro" id="IPR005467">
    <property type="entry name" value="His_kinase_dom"/>
</dbReference>
<dbReference type="CDD" id="cd00082">
    <property type="entry name" value="HisKA"/>
    <property type="match status" value="1"/>
</dbReference>
<keyword evidence="4" id="KW-1003">Cell membrane</keyword>
<keyword evidence="10 18" id="KW-0418">Kinase</keyword>
<feature type="domain" description="Histidine kinase" evidence="16">
    <location>
        <begin position="235"/>
        <end position="434"/>
    </location>
</feature>
<dbReference type="Pfam" id="PF02518">
    <property type="entry name" value="HATPase_c"/>
    <property type="match status" value="1"/>
</dbReference>
<comment type="caution">
    <text evidence="18">The sequence shown here is derived from an EMBL/GenBank/DDBJ whole genome shotgun (WGS) entry which is preliminary data.</text>
</comment>
<dbReference type="SMART" id="SM00387">
    <property type="entry name" value="HATPase_c"/>
    <property type="match status" value="1"/>
</dbReference>
<keyword evidence="19" id="KW-1185">Reference proteome</keyword>
<dbReference type="GO" id="GO:0000155">
    <property type="term" value="F:phosphorelay sensor kinase activity"/>
    <property type="evidence" value="ECO:0007669"/>
    <property type="project" value="InterPro"/>
</dbReference>
<dbReference type="GO" id="GO:0005886">
    <property type="term" value="C:plasma membrane"/>
    <property type="evidence" value="ECO:0007669"/>
    <property type="project" value="UniProtKB-SubCell"/>
</dbReference>
<dbReference type="InterPro" id="IPR003594">
    <property type="entry name" value="HATPase_dom"/>
</dbReference>
<evidence type="ECO:0000313" key="19">
    <source>
        <dbReference type="Proteomes" id="UP000076959"/>
    </source>
</evidence>
<dbReference type="PANTHER" id="PTHR44936">
    <property type="entry name" value="SENSOR PROTEIN CREC"/>
    <property type="match status" value="1"/>
</dbReference>
<dbReference type="PROSITE" id="PS50109">
    <property type="entry name" value="HIS_KIN"/>
    <property type="match status" value="1"/>
</dbReference>
<evidence type="ECO:0000313" key="18">
    <source>
        <dbReference type="EMBL" id="OAE99700.1"/>
    </source>
</evidence>
<dbReference type="Proteomes" id="UP000076959">
    <property type="component" value="Unassembled WGS sequence"/>
</dbReference>
<dbReference type="CDD" id="cd00075">
    <property type="entry name" value="HATPase"/>
    <property type="match status" value="1"/>
</dbReference>
<gene>
    <name evidence="18" type="ORF">AYJ54_33010</name>
</gene>
<dbReference type="SUPFAM" id="SSF55874">
    <property type="entry name" value="ATPase domain of HSP90 chaperone/DNA topoisomerase II/histidine kinase"/>
    <property type="match status" value="1"/>
</dbReference>
<name>A0A176YAJ5_9BRAD</name>
<keyword evidence="6" id="KW-0597">Phosphoprotein</keyword>
<evidence type="ECO:0000259" key="16">
    <source>
        <dbReference type="PROSITE" id="PS50109"/>
    </source>
</evidence>
<evidence type="ECO:0000256" key="6">
    <source>
        <dbReference type="ARBA" id="ARBA00022553"/>
    </source>
</evidence>
<evidence type="ECO:0000256" key="11">
    <source>
        <dbReference type="ARBA" id="ARBA00022840"/>
    </source>
</evidence>
<evidence type="ECO:0000256" key="5">
    <source>
        <dbReference type="ARBA" id="ARBA00022519"/>
    </source>
</evidence>
<evidence type="ECO:0000256" key="12">
    <source>
        <dbReference type="ARBA" id="ARBA00022989"/>
    </source>
</evidence>
<keyword evidence="7" id="KW-0808">Transferase</keyword>
<dbReference type="SMART" id="SM00388">
    <property type="entry name" value="HisKA"/>
    <property type="match status" value="1"/>
</dbReference>
<organism evidence="18 19">
    <name type="scientific">Bradyrhizobium centrolobii</name>
    <dbReference type="NCBI Taxonomy" id="1505087"/>
    <lineage>
        <taxon>Bacteria</taxon>
        <taxon>Pseudomonadati</taxon>
        <taxon>Pseudomonadota</taxon>
        <taxon>Alphaproteobacteria</taxon>
        <taxon>Hyphomicrobiales</taxon>
        <taxon>Nitrobacteraceae</taxon>
        <taxon>Bradyrhizobium</taxon>
    </lineage>
</organism>
<dbReference type="EC" id="2.7.13.3" evidence="3"/>
<dbReference type="Gene3D" id="1.10.287.130">
    <property type="match status" value="1"/>
</dbReference>
<dbReference type="STRING" id="1505087.AYJ54_33010"/>
<keyword evidence="13" id="KW-0902">Two-component regulatory system</keyword>
<feature type="transmembrane region" description="Helical" evidence="15">
    <location>
        <begin position="154"/>
        <end position="174"/>
    </location>
</feature>
<protein>
    <recommendedName>
        <fullName evidence="3">histidine kinase</fullName>
        <ecNumber evidence="3">2.7.13.3</ecNumber>
    </recommendedName>
</protein>
<evidence type="ECO:0000256" key="9">
    <source>
        <dbReference type="ARBA" id="ARBA00022741"/>
    </source>
</evidence>